<gene>
    <name evidence="2" type="ORF">CEPIT_LOCUS16903</name>
</gene>
<dbReference type="PANTHER" id="PTHR46890:SF48">
    <property type="entry name" value="RNA-DIRECTED DNA POLYMERASE"/>
    <property type="match status" value="1"/>
</dbReference>
<dbReference type="Pfam" id="PF00078">
    <property type="entry name" value="RVT_1"/>
    <property type="match status" value="1"/>
</dbReference>
<feature type="domain" description="Reverse transcriptase" evidence="1">
    <location>
        <begin position="170"/>
        <end position="448"/>
    </location>
</feature>
<name>A0AAV0DMX6_9ASTE</name>
<feature type="non-terminal residue" evidence="2">
    <location>
        <position position="464"/>
    </location>
</feature>
<organism evidence="2 3">
    <name type="scientific">Cuscuta epithymum</name>
    <dbReference type="NCBI Taxonomy" id="186058"/>
    <lineage>
        <taxon>Eukaryota</taxon>
        <taxon>Viridiplantae</taxon>
        <taxon>Streptophyta</taxon>
        <taxon>Embryophyta</taxon>
        <taxon>Tracheophyta</taxon>
        <taxon>Spermatophyta</taxon>
        <taxon>Magnoliopsida</taxon>
        <taxon>eudicotyledons</taxon>
        <taxon>Gunneridae</taxon>
        <taxon>Pentapetalae</taxon>
        <taxon>asterids</taxon>
        <taxon>lamiids</taxon>
        <taxon>Solanales</taxon>
        <taxon>Convolvulaceae</taxon>
        <taxon>Cuscuteae</taxon>
        <taxon>Cuscuta</taxon>
        <taxon>Cuscuta subgen. Cuscuta</taxon>
    </lineage>
</organism>
<dbReference type="InterPro" id="IPR000477">
    <property type="entry name" value="RT_dom"/>
</dbReference>
<dbReference type="CDD" id="cd01650">
    <property type="entry name" value="RT_nLTR_like"/>
    <property type="match status" value="1"/>
</dbReference>
<evidence type="ECO:0000259" key="1">
    <source>
        <dbReference type="PROSITE" id="PS50878"/>
    </source>
</evidence>
<dbReference type="InterPro" id="IPR043502">
    <property type="entry name" value="DNA/RNA_pol_sf"/>
</dbReference>
<dbReference type="AlphaFoldDB" id="A0AAV0DMX6"/>
<keyword evidence="3" id="KW-1185">Reference proteome</keyword>
<protein>
    <recommendedName>
        <fullName evidence="1">Reverse transcriptase domain-containing protein</fullName>
    </recommendedName>
</protein>
<dbReference type="SUPFAM" id="SSF56672">
    <property type="entry name" value="DNA/RNA polymerases"/>
    <property type="match status" value="1"/>
</dbReference>
<reference evidence="2" key="1">
    <citation type="submission" date="2022-07" db="EMBL/GenBank/DDBJ databases">
        <authorList>
            <person name="Macas J."/>
            <person name="Novak P."/>
            <person name="Neumann P."/>
        </authorList>
    </citation>
    <scope>NUCLEOTIDE SEQUENCE</scope>
</reference>
<dbReference type="PANTHER" id="PTHR46890">
    <property type="entry name" value="NON-LTR RETROLELEMENT REVERSE TRANSCRIPTASE-LIKE PROTEIN-RELATED"/>
    <property type="match status" value="1"/>
</dbReference>
<accession>A0AAV0DMX6</accession>
<dbReference type="Proteomes" id="UP001152523">
    <property type="component" value="Unassembled WGS sequence"/>
</dbReference>
<comment type="caution">
    <text evidence="2">The sequence shown here is derived from an EMBL/GenBank/DDBJ whole genome shotgun (WGS) entry which is preliminary data.</text>
</comment>
<evidence type="ECO:0000313" key="2">
    <source>
        <dbReference type="EMBL" id="CAH9104768.1"/>
    </source>
</evidence>
<dbReference type="InterPro" id="IPR052343">
    <property type="entry name" value="Retrotransposon-Effector_Assoc"/>
</dbReference>
<dbReference type="EMBL" id="CAMAPF010000128">
    <property type="protein sequence ID" value="CAH9104768.1"/>
    <property type="molecule type" value="Genomic_DNA"/>
</dbReference>
<sequence>MMASPIDEELQEQLLLARKKATFLGEAEASFFQQRAKAMHILEADKGTRYFHAIVKRNAARNVISSITREDGSITKSLNDVGDVFVNFFVDLFGSHVDTLDLDHSVLGTGPMIEPVAHDGLLAPITDKEIKEALFDIGDNKALGPDGFSSAFFKANWSVVGNDMVQAIKEFFRTGKLLKQINHIVITLIPKTSHSPKASDYRPISCTNVLYKVIAKIIAARLTLCLPGLVNQTQGAFVDGCLMFDNIFLAQELVRGYNRKRISPRYMIMVDLRKAYDTISWDFLRNVLRGLGFPDRFVGWIMECVSITSFSISLNGVLHGFFNGKRGIRQGDPMSPLLFVLCLEYFSRLITKRVNESKFNYHPMCGTLGITHLAYADDFMLFLRGDKYSIEILVNSFKEFGDVSGLRVNHQKSNIFVGGVRDIELQNILDLVDYGHGVFPVRYLGIPFAPLKVFVAHMLHFWTR</sequence>
<dbReference type="PROSITE" id="PS50878">
    <property type="entry name" value="RT_POL"/>
    <property type="match status" value="1"/>
</dbReference>
<proteinExistence type="predicted"/>
<evidence type="ECO:0000313" key="3">
    <source>
        <dbReference type="Proteomes" id="UP001152523"/>
    </source>
</evidence>